<dbReference type="AlphaFoldDB" id="A0A0L6VEX2"/>
<evidence type="ECO:0000313" key="4">
    <source>
        <dbReference type="EMBL" id="KNZ58655.1"/>
    </source>
</evidence>
<evidence type="ECO:0000313" key="5">
    <source>
        <dbReference type="Proteomes" id="UP000037035"/>
    </source>
</evidence>
<dbReference type="STRING" id="27349.A0A0L6VEX2"/>
<reference evidence="4 5" key="1">
    <citation type="submission" date="2015-08" db="EMBL/GenBank/DDBJ databases">
        <title>Next Generation Sequencing and Analysis of the Genome of Puccinia sorghi L Schw, the Causal Agent of Maize Common Rust.</title>
        <authorList>
            <person name="Rochi L."/>
            <person name="Burguener G."/>
            <person name="Darino M."/>
            <person name="Turjanski A."/>
            <person name="Kreff E."/>
            <person name="Dieguez M.J."/>
            <person name="Sacco F."/>
        </authorList>
    </citation>
    <scope>NUCLEOTIDE SEQUENCE [LARGE SCALE GENOMIC DNA]</scope>
    <source>
        <strain evidence="4 5">RO10H11247</strain>
    </source>
</reference>
<feature type="compositionally biased region" description="Polar residues" evidence="2">
    <location>
        <begin position="67"/>
        <end position="102"/>
    </location>
</feature>
<proteinExistence type="predicted"/>
<feature type="compositionally biased region" description="Polar residues" evidence="2">
    <location>
        <begin position="310"/>
        <end position="323"/>
    </location>
</feature>
<keyword evidence="3" id="KW-1133">Transmembrane helix</keyword>
<accession>A0A0L6VEX2</accession>
<keyword evidence="3" id="KW-0472">Membrane</keyword>
<dbReference type="EMBL" id="LAVV01006709">
    <property type="protein sequence ID" value="KNZ58655.1"/>
    <property type="molecule type" value="Genomic_DNA"/>
</dbReference>
<feature type="compositionally biased region" description="Polar residues" evidence="2">
    <location>
        <begin position="760"/>
        <end position="776"/>
    </location>
</feature>
<feature type="compositionally biased region" description="Polar residues" evidence="2">
    <location>
        <begin position="402"/>
        <end position="414"/>
    </location>
</feature>
<feature type="region of interest" description="Disordered" evidence="2">
    <location>
        <begin position="923"/>
        <end position="948"/>
    </location>
</feature>
<sequence>MADRFVVPLALLPLSDPLRLGIWFVCLVIFGFAYYTNPTEKSFKRFLDQLPIAASQKPLQRRDHLNNPASSLKTKNKAQQNSPKQGAAHQNSKNPSRTSSASPKLSFSLCTSHYNRHNLLICTLISIDHSHHSVYNVSSNLAAEDGYPQLEWFLGCFDTWISLRRQISPALQSLSIASSLDHLKLLWNKWALHIPGAFLLSVPLTDELLESLQNPSPLSKGRRKKSHKSQKLASVRCQTTLHSNHITGCSPLEECFNSACPESEHNCYVTQVLSHYRLISIVLVTQPYCAWPSSLPPPASTPSSPSASSHQPVNTGASVTASPGNVEIKARSTGHLTPRSRRLVPLKLDTPPLPEPAGPTNSTTCDSLLTSSDSSSSISTQCHDNTSPTPSSGGCSKEDLAQGSTRESCKPSSECCQPHAKQHLELVSQDLENQLKELDYRRNQEDLNKKHYQSSLKHLNEIKDLKEFKQRNLDEKLSQSKSAYAKLSKQSAKFQEDLLAIQSKCAAIQSRFSQDTQQIKKEGARTTTAIKHSKAELEQLSRASEAKTAKKKELKEKLATRQAKLSDKMELNQCSKPDSKPPTKKNSEAQKPIPAPRNCTTSSQIPLEETENLMAELPQGCATTAHSSSTWPHFRDSFVPLPAENSATPTSFHNLPQEGYPVDEGWTPDPWSETIQQNKIRETFISLPNLERSALKDHYPLLRTLNTFNAHPPFPTSPLRDEFFTYRHEVNHLPCGAGLTSYLASPVGSQPSSPLGAIGQQGSPTRGPAQSSSVGFNPSPFRLPDSSVLIPSSNCGGLLVGPGYKRQENFSRNSSSSSLSQIPGFCSIRSSPVSQYAPIGTPARSNHQRLNELQESSGKSNHDCTFGRLNQDSKAVEADYAHNSGALGINASSRLIKSSIVGLSGRETSGGLFPTGTIVEETSPGVKKQHSTQSLDGIHPPPPESRGLNSIFDIAPETEWPSTTHAQKRPLAASPRLNPSAKAFTFSPSKLSPVTRACPTSSIGQQRVRGYSQSTIPSAVASATRLLGQDTTPDFPSESAEAAKLRKSLHRSSWSMVVGLKSTMGGASADNTGEISGARLQPKVEKTCVPLESMMMSKPTDEWKLKVPSPELASVLSPGHALPAEFTKAACAGLFGPIGDCKSRKSDTLS</sequence>
<feature type="compositionally biased region" description="Low complexity" evidence="2">
    <location>
        <begin position="360"/>
        <end position="380"/>
    </location>
</feature>
<protein>
    <submittedName>
        <fullName evidence="4">Uncharacterized protein</fullName>
    </submittedName>
</protein>
<evidence type="ECO:0000256" key="2">
    <source>
        <dbReference type="SAM" id="MobiDB-lite"/>
    </source>
</evidence>
<keyword evidence="1" id="KW-0175">Coiled coil</keyword>
<feature type="compositionally biased region" description="Basic and acidic residues" evidence="2">
    <location>
        <begin position="577"/>
        <end position="588"/>
    </location>
</feature>
<evidence type="ECO:0000256" key="3">
    <source>
        <dbReference type="SAM" id="Phobius"/>
    </source>
</evidence>
<feature type="compositionally biased region" description="Polar residues" evidence="2">
    <location>
        <begin position="381"/>
        <end position="394"/>
    </location>
</feature>
<dbReference type="OrthoDB" id="2499859at2759"/>
<keyword evidence="5" id="KW-1185">Reference proteome</keyword>
<feature type="region of interest" description="Disordered" evidence="2">
    <location>
        <begin position="562"/>
        <end position="602"/>
    </location>
</feature>
<gene>
    <name evidence="4" type="ORF">VP01_1885g1</name>
</gene>
<feature type="region of interest" description="Disordered" evidence="2">
    <location>
        <begin position="841"/>
        <end position="864"/>
    </location>
</feature>
<evidence type="ECO:0000256" key="1">
    <source>
        <dbReference type="SAM" id="Coils"/>
    </source>
</evidence>
<keyword evidence="3" id="KW-0812">Transmembrane</keyword>
<feature type="region of interest" description="Disordered" evidence="2">
    <location>
        <begin position="294"/>
        <end position="414"/>
    </location>
</feature>
<feature type="coiled-coil region" evidence="1">
    <location>
        <begin position="421"/>
        <end position="479"/>
    </location>
</feature>
<feature type="region of interest" description="Disordered" evidence="2">
    <location>
        <begin position="58"/>
        <end position="102"/>
    </location>
</feature>
<feature type="region of interest" description="Disordered" evidence="2">
    <location>
        <begin position="750"/>
        <end position="778"/>
    </location>
</feature>
<organism evidence="4 5">
    <name type="scientific">Puccinia sorghi</name>
    <dbReference type="NCBI Taxonomy" id="27349"/>
    <lineage>
        <taxon>Eukaryota</taxon>
        <taxon>Fungi</taxon>
        <taxon>Dikarya</taxon>
        <taxon>Basidiomycota</taxon>
        <taxon>Pucciniomycotina</taxon>
        <taxon>Pucciniomycetes</taxon>
        <taxon>Pucciniales</taxon>
        <taxon>Pucciniaceae</taxon>
        <taxon>Puccinia</taxon>
    </lineage>
</organism>
<feature type="transmembrane region" description="Helical" evidence="3">
    <location>
        <begin position="20"/>
        <end position="37"/>
    </location>
</feature>
<comment type="caution">
    <text evidence="4">The sequence shown here is derived from an EMBL/GenBank/DDBJ whole genome shotgun (WGS) entry which is preliminary data.</text>
</comment>
<dbReference type="Proteomes" id="UP000037035">
    <property type="component" value="Unassembled WGS sequence"/>
</dbReference>
<name>A0A0L6VEX2_9BASI</name>
<dbReference type="VEuPathDB" id="FungiDB:VP01_1885g1"/>